<dbReference type="EMBL" id="JACHJR010000001">
    <property type="protein sequence ID" value="MBB4948836.1"/>
    <property type="molecule type" value="Genomic_DNA"/>
</dbReference>
<keyword evidence="1" id="KW-0812">Transmembrane</keyword>
<comment type="caution">
    <text evidence="2">The sequence shown here is derived from an EMBL/GenBank/DDBJ whole genome shotgun (WGS) entry which is preliminary data.</text>
</comment>
<feature type="transmembrane region" description="Helical" evidence="1">
    <location>
        <begin position="55"/>
        <end position="76"/>
    </location>
</feature>
<evidence type="ECO:0000256" key="1">
    <source>
        <dbReference type="SAM" id="Phobius"/>
    </source>
</evidence>
<dbReference type="RefSeq" id="WP_184918745.1">
    <property type="nucleotide sequence ID" value="NZ_JACHJR010000001.1"/>
</dbReference>
<sequence>MSSPRELGSLAVHRDPDRTAELDAFIGFAAGVLAMLLVTLLLAGLAAVVSVGPGLRQVGCGVIAVAGLVGTVGTYLRLRAR</sequence>
<proteinExistence type="predicted"/>
<protein>
    <submittedName>
        <fullName evidence="2">Uncharacterized protein</fullName>
    </submittedName>
</protein>
<accession>A0A7W7SGF5</accession>
<organism evidence="2 3">
    <name type="scientific">Kitasatospora gansuensis</name>
    <dbReference type="NCBI Taxonomy" id="258050"/>
    <lineage>
        <taxon>Bacteria</taxon>
        <taxon>Bacillati</taxon>
        <taxon>Actinomycetota</taxon>
        <taxon>Actinomycetes</taxon>
        <taxon>Kitasatosporales</taxon>
        <taxon>Streptomycetaceae</taxon>
        <taxon>Kitasatospora</taxon>
    </lineage>
</organism>
<feature type="transmembrane region" description="Helical" evidence="1">
    <location>
        <begin position="24"/>
        <end position="49"/>
    </location>
</feature>
<dbReference type="AlphaFoldDB" id="A0A7W7SGF5"/>
<keyword evidence="1" id="KW-1133">Transmembrane helix</keyword>
<evidence type="ECO:0000313" key="3">
    <source>
        <dbReference type="Proteomes" id="UP000573327"/>
    </source>
</evidence>
<keyword evidence="1" id="KW-0472">Membrane</keyword>
<reference evidence="2 3" key="1">
    <citation type="submission" date="2020-08" db="EMBL/GenBank/DDBJ databases">
        <title>Sequencing the genomes of 1000 actinobacteria strains.</title>
        <authorList>
            <person name="Klenk H.-P."/>
        </authorList>
    </citation>
    <scope>NUCLEOTIDE SEQUENCE [LARGE SCALE GENOMIC DNA]</scope>
    <source>
        <strain evidence="2 3">DSM 44786</strain>
    </source>
</reference>
<gene>
    <name evidence="2" type="ORF">F4556_004371</name>
</gene>
<evidence type="ECO:0000313" key="2">
    <source>
        <dbReference type="EMBL" id="MBB4948836.1"/>
    </source>
</evidence>
<keyword evidence="3" id="KW-1185">Reference proteome</keyword>
<name>A0A7W7SGF5_9ACTN</name>
<dbReference type="Proteomes" id="UP000573327">
    <property type="component" value="Unassembled WGS sequence"/>
</dbReference>